<comment type="caution">
    <text evidence="1">The sequence shown here is derived from an EMBL/GenBank/DDBJ whole genome shotgun (WGS) entry which is preliminary data.</text>
</comment>
<sequence>MAAYAEALFSRALPAAAPRRASLSFLVNQTPVNTVYFTDRSGVEQPALQSLLAFEHHPTIGQIAVLRWSS</sequence>
<protein>
    <submittedName>
        <fullName evidence="1">Uncharacterized protein</fullName>
    </submittedName>
</protein>
<organism evidence="1 2">
    <name type="scientific">Hymenobacter amundsenii</name>
    <dbReference type="NCBI Taxonomy" id="2006685"/>
    <lineage>
        <taxon>Bacteria</taxon>
        <taxon>Pseudomonadati</taxon>
        <taxon>Bacteroidota</taxon>
        <taxon>Cytophagia</taxon>
        <taxon>Cytophagales</taxon>
        <taxon>Hymenobacteraceae</taxon>
        <taxon>Hymenobacter</taxon>
    </lineage>
</organism>
<accession>A0A246FGB6</accession>
<dbReference type="Proteomes" id="UP000197277">
    <property type="component" value="Unassembled WGS sequence"/>
</dbReference>
<evidence type="ECO:0000313" key="1">
    <source>
        <dbReference type="EMBL" id="OWP61568.1"/>
    </source>
</evidence>
<dbReference type="EMBL" id="NIRR01000054">
    <property type="protein sequence ID" value="OWP61568.1"/>
    <property type="molecule type" value="Genomic_DNA"/>
</dbReference>
<evidence type="ECO:0000313" key="2">
    <source>
        <dbReference type="Proteomes" id="UP000197277"/>
    </source>
</evidence>
<name>A0A246FGB6_9BACT</name>
<reference evidence="1 2" key="1">
    <citation type="submission" date="2017-06" db="EMBL/GenBank/DDBJ databases">
        <title>Hymenobacter amundsenii sp. nov. isolated from regoliths in Antarctica.</title>
        <authorList>
            <person name="Sedlacek I."/>
            <person name="Kralova S."/>
            <person name="Pantucek R."/>
            <person name="Svec P."/>
            <person name="Holochova P."/>
            <person name="Stankova E."/>
            <person name="Vrbovska V."/>
            <person name="Busse H.-J."/>
        </authorList>
    </citation>
    <scope>NUCLEOTIDE SEQUENCE [LARGE SCALE GENOMIC DNA]</scope>
    <source>
        <strain evidence="1 2">CCM 8682</strain>
    </source>
</reference>
<dbReference type="AlphaFoldDB" id="A0A246FGB6"/>
<keyword evidence="2" id="KW-1185">Reference proteome</keyword>
<gene>
    <name evidence="1" type="ORF">CDA63_18660</name>
</gene>
<proteinExistence type="predicted"/>